<dbReference type="GO" id="GO:0046081">
    <property type="term" value="P:dUTP catabolic process"/>
    <property type="evidence" value="ECO:0007669"/>
    <property type="project" value="InterPro"/>
</dbReference>
<comment type="similarity">
    <text evidence="2 8">Belongs to the dUTPase family.</text>
</comment>
<sequence>MKIKVKRLDKTLPLPEYQHYGEDAGMDLYSAEDKVLKPGEYKLIKTGIKIAIPEGYGGFVYPRSGLALKHGITVLNADGVIDPGYRGEVGVILINHSSCSFEIKKGDRIAQLIIHKTYEIEWEEVEDLDNSTRGTGGFGHTGI</sequence>
<comment type="function">
    <text evidence="8">This enzyme is involved in nucleotide metabolism: it produces dUMP, the immediate precursor of thymidine nucleotides and it decreases the intracellular concentration of dUTP so that uracil cannot be incorporated into DNA.</text>
</comment>
<dbReference type="KEGG" id="hor:Hore_07970"/>
<keyword evidence="3 8" id="KW-0479">Metal-binding</keyword>
<feature type="binding site" evidence="8">
    <location>
        <position position="76"/>
    </location>
    <ligand>
        <name>substrate</name>
    </ligand>
</feature>
<comment type="caution">
    <text evidence="8">Lacks conserved residue(s) required for the propagation of feature annotation.</text>
</comment>
<dbReference type="EMBL" id="CP001098">
    <property type="protein sequence ID" value="ACL69554.1"/>
    <property type="molecule type" value="Genomic_DNA"/>
</dbReference>
<dbReference type="PANTHER" id="PTHR11241">
    <property type="entry name" value="DEOXYURIDINE 5'-TRIPHOSPHATE NUCLEOTIDOHYDROLASE"/>
    <property type="match status" value="1"/>
</dbReference>
<dbReference type="Pfam" id="PF00692">
    <property type="entry name" value="dUTPase"/>
    <property type="match status" value="1"/>
</dbReference>
<accession>B8CW85</accession>
<protein>
    <recommendedName>
        <fullName evidence="8">Deoxyuridine 5'-triphosphate nucleotidohydrolase</fullName>
        <shortName evidence="8">dUTPase</shortName>
        <ecNumber evidence="8">3.6.1.23</ecNumber>
    </recommendedName>
    <alternativeName>
        <fullName evidence="8">dUTP pyrophosphatase</fullName>
    </alternativeName>
</protein>
<reference evidence="10 11" key="1">
    <citation type="journal article" date="2009" name="PLoS ONE">
        <title>Genome analysis of the anaerobic thermohalophilic bacterium Halothermothrix orenii.</title>
        <authorList>
            <person name="Mavromatis K."/>
            <person name="Ivanova N."/>
            <person name="Anderson I."/>
            <person name="Lykidis A."/>
            <person name="Hooper S.D."/>
            <person name="Sun H."/>
            <person name="Kunin V."/>
            <person name="Lapidus A."/>
            <person name="Hugenholtz P."/>
            <person name="Patel B."/>
            <person name="Kyrpides N.C."/>
        </authorList>
    </citation>
    <scope>NUCLEOTIDE SEQUENCE [LARGE SCALE GENOMIC DNA]</scope>
    <source>
        <strain evidence="11">H 168 / OCM 544 / DSM 9562</strain>
    </source>
</reference>
<dbReference type="STRING" id="373903.Hore_07970"/>
<dbReference type="EC" id="3.6.1.23" evidence="8"/>
<comment type="cofactor">
    <cofactor evidence="1 8">
        <name>Mg(2+)</name>
        <dbReference type="ChEBI" id="CHEBI:18420"/>
    </cofactor>
</comment>
<dbReference type="SUPFAM" id="SSF51283">
    <property type="entry name" value="dUTPase-like"/>
    <property type="match status" value="1"/>
</dbReference>
<dbReference type="InterPro" id="IPR008181">
    <property type="entry name" value="dUTPase"/>
</dbReference>
<feature type="binding site" evidence="8">
    <location>
        <begin position="80"/>
        <end position="82"/>
    </location>
    <ligand>
        <name>substrate</name>
    </ligand>
</feature>
<keyword evidence="6 8" id="KW-0546">Nucleotide metabolism</keyword>
<dbReference type="NCBIfam" id="NF001862">
    <property type="entry name" value="PRK00601.1"/>
    <property type="match status" value="1"/>
</dbReference>
<dbReference type="RefSeq" id="WP_012635742.1">
    <property type="nucleotide sequence ID" value="NC_011899.1"/>
</dbReference>
<dbReference type="Gene3D" id="2.70.40.10">
    <property type="match status" value="1"/>
</dbReference>
<dbReference type="OrthoDB" id="9809956at2"/>
<evidence type="ECO:0000256" key="4">
    <source>
        <dbReference type="ARBA" id="ARBA00022801"/>
    </source>
</evidence>
<evidence type="ECO:0000256" key="1">
    <source>
        <dbReference type="ARBA" id="ARBA00001946"/>
    </source>
</evidence>
<name>B8CW85_HALOH</name>
<keyword evidence="11" id="KW-1185">Reference proteome</keyword>
<dbReference type="HOGENOM" id="CLU_068508_1_2_9"/>
<dbReference type="PANTHER" id="PTHR11241:SF0">
    <property type="entry name" value="DEOXYURIDINE 5'-TRIPHOSPHATE NUCLEOTIDOHYDROLASE"/>
    <property type="match status" value="1"/>
</dbReference>
<evidence type="ECO:0000256" key="5">
    <source>
        <dbReference type="ARBA" id="ARBA00022842"/>
    </source>
</evidence>
<dbReference type="FunFam" id="2.70.40.10:FF:000008">
    <property type="entry name" value="Deoxyuridine 5'-triphosphate nucleotidohydrolase"/>
    <property type="match status" value="1"/>
</dbReference>
<dbReference type="eggNOG" id="COG0756">
    <property type="taxonomic scope" value="Bacteria"/>
</dbReference>
<dbReference type="GO" id="GO:0004170">
    <property type="term" value="F:dUTP diphosphatase activity"/>
    <property type="evidence" value="ECO:0007669"/>
    <property type="project" value="UniProtKB-UniRule"/>
</dbReference>
<dbReference type="Proteomes" id="UP000000719">
    <property type="component" value="Chromosome"/>
</dbReference>
<evidence type="ECO:0000256" key="6">
    <source>
        <dbReference type="ARBA" id="ARBA00023080"/>
    </source>
</evidence>
<dbReference type="GO" id="GO:0006226">
    <property type="term" value="P:dUMP biosynthetic process"/>
    <property type="evidence" value="ECO:0007669"/>
    <property type="project" value="UniProtKB-UniRule"/>
</dbReference>
<comment type="pathway">
    <text evidence="8">Pyrimidine metabolism; dUMP biosynthesis; dUMP from dCTP (dUTP route): step 2/2.</text>
</comment>
<gene>
    <name evidence="8" type="primary">dut</name>
    <name evidence="10" type="ordered locus">Hore_07970</name>
</gene>
<proteinExistence type="inferred from homology"/>
<evidence type="ECO:0000256" key="7">
    <source>
        <dbReference type="ARBA" id="ARBA00047686"/>
    </source>
</evidence>
<dbReference type="InterPro" id="IPR036157">
    <property type="entry name" value="dUTPase-like_sf"/>
</dbReference>
<dbReference type="GO" id="GO:0000287">
    <property type="term" value="F:magnesium ion binding"/>
    <property type="evidence" value="ECO:0007669"/>
    <property type="project" value="UniProtKB-UniRule"/>
</dbReference>
<evidence type="ECO:0000256" key="3">
    <source>
        <dbReference type="ARBA" id="ARBA00022723"/>
    </source>
</evidence>
<feature type="binding site" evidence="8">
    <location>
        <begin position="63"/>
        <end position="65"/>
    </location>
    <ligand>
        <name>substrate</name>
    </ligand>
</feature>
<evidence type="ECO:0000256" key="2">
    <source>
        <dbReference type="ARBA" id="ARBA00006581"/>
    </source>
</evidence>
<evidence type="ECO:0000313" key="11">
    <source>
        <dbReference type="Proteomes" id="UP000000719"/>
    </source>
</evidence>
<dbReference type="AlphaFoldDB" id="B8CW85"/>
<dbReference type="InterPro" id="IPR029054">
    <property type="entry name" value="dUTPase-like"/>
</dbReference>
<keyword evidence="4 8" id="KW-0378">Hydrolase</keyword>
<keyword evidence="5 8" id="KW-0460">Magnesium</keyword>
<organism evidence="10 11">
    <name type="scientific">Halothermothrix orenii (strain H 168 / OCM 544 / DSM 9562)</name>
    <dbReference type="NCBI Taxonomy" id="373903"/>
    <lineage>
        <taxon>Bacteria</taxon>
        <taxon>Bacillati</taxon>
        <taxon>Bacillota</taxon>
        <taxon>Clostridia</taxon>
        <taxon>Halanaerobiales</taxon>
        <taxon>Halothermotrichaceae</taxon>
        <taxon>Halothermothrix</taxon>
    </lineage>
</organism>
<comment type="catalytic activity">
    <reaction evidence="7 8">
        <text>dUTP + H2O = dUMP + diphosphate + H(+)</text>
        <dbReference type="Rhea" id="RHEA:10248"/>
        <dbReference type="ChEBI" id="CHEBI:15377"/>
        <dbReference type="ChEBI" id="CHEBI:15378"/>
        <dbReference type="ChEBI" id="CHEBI:33019"/>
        <dbReference type="ChEBI" id="CHEBI:61555"/>
        <dbReference type="ChEBI" id="CHEBI:246422"/>
        <dbReference type="EC" id="3.6.1.23"/>
    </reaction>
</comment>
<dbReference type="UniPathway" id="UPA00610">
    <property type="reaction ID" value="UER00666"/>
</dbReference>
<evidence type="ECO:0000259" key="9">
    <source>
        <dbReference type="Pfam" id="PF00692"/>
    </source>
</evidence>
<dbReference type="InterPro" id="IPR033704">
    <property type="entry name" value="dUTPase_trimeric"/>
</dbReference>
<evidence type="ECO:0000256" key="8">
    <source>
        <dbReference type="HAMAP-Rule" id="MF_00116"/>
    </source>
</evidence>
<dbReference type="CDD" id="cd07557">
    <property type="entry name" value="trimeric_dUTPase"/>
    <property type="match status" value="1"/>
</dbReference>
<feature type="domain" description="dUTPase-like" evidence="9">
    <location>
        <begin position="19"/>
        <end position="142"/>
    </location>
</feature>
<evidence type="ECO:0000313" key="10">
    <source>
        <dbReference type="EMBL" id="ACL69554.1"/>
    </source>
</evidence>
<dbReference type="HAMAP" id="MF_00116">
    <property type="entry name" value="dUTPase_bact"/>
    <property type="match status" value="1"/>
</dbReference>
<dbReference type="NCBIfam" id="TIGR00576">
    <property type="entry name" value="dut"/>
    <property type="match status" value="1"/>
</dbReference>